<dbReference type="Pfam" id="PF15574">
    <property type="entry name" value="Imm48"/>
    <property type="match status" value="1"/>
</dbReference>
<dbReference type="AlphaFoldDB" id="A0A653K2U2"/>
<organism evidence="1 2">
    <name type="scientific">Acinetobacter proteolyticus</name>
    <dbReference type="NCBI Taxonomy" id="1776741"/>
    <lineage>
        <taxon>Bacteria</taxon>
        <taxon>Pseudomonadati</taxon>
        <taxon>Pseudomonadota</taxon>
        <taxon>Gammaproteobacteria</taxon>
        <taxon>Moraxellales</taxon>
        <taxon>Moraxellaceae</taxon>
        <taxon>Acinetobacter</taxon>
    </lineage>
</organism>
<dbReference type="InterPro" id="IPR029075">
    <property type="entry name" value="Imm48"/>
</dbReference>
<sequence length="130" mass="14989">MEEHRILISKFTHQLFLSIKKPFEKTTELERQILASFSFGAIHAQCFLNHLPALEIHKLAVFIFTAEFKYAPQQAQDFVEHLIEVASDKELHPTTHAIIHRGIDGHWQFINSDYVNLSNNINDILTLIGP</sequence>
<dbReference type="RefSeq" id="WP_070074744.1">
    <property type="nucleotide sequence ID" value="NZ_LR732744.1"/>
</dbReference>
<accession>A0A653K2U2</accession>
<dbReference type="Proteomes" id="UP000430404">
    <property type="component" value="Unassembled WGS sequence"/>
</dbReference>
<proteinExistence type="predicted"/>
<protein>
    <submittedName>
        <fullName evidence="1">Uncharacterized protein</fullName>
    </submittedName>
</protein>
<evidence type="ECO:0000313" key="1">
    <source>
        <dbReference type="EMBL" id="VXA55124.1"/>
    </source>
</evidence>
<name>A0A653K2U2_9GAMM</name>
<dbReference type="OrthoDB" id="2224088at2"/>
<gene>
    <name evidence="1" type="ORF">ACI8B_200004</name>
</gene>
<reference evidence="1 2" key="1">
    <citation type="submission" date="2019-10" db="EMBL/GenBank/DDBJ databases">
        <authorList>
            <person name="Karimi E."/>
        </authorList>
    </citation>
    <scope>NUCLEOTIDE SEQUENCE [LARGE SCALE GENOMIC DNA]</scope>
    <source>
        <strain evidence="1">Acinetobacter sp. 8BE</strain>
    </source>
</reference>
<evidence type="ECO:0000313" key="2">
    <source>
        <dbReference type="Proteomes" id="UP000430404"/>
    </source>
</evidence>
<dbReference type="EMBL" id="CABWKZ010000013">
    <property type="protein sequence ID" value="VXA55124.1"/>
    <property type="molecule type" value="Genomic_DNA"/>
</dbReference>